<name>A0A8S3RVW0_MYTED</name>
<dbReference type="PANTHER" id="PTHR25462">
    <property type="entry name" value="BONUS, ISOFORM C-RELATED"/>
    <property type="match status" value="1"/>
</dbReference>
<accession>A0A8S3RVW0</accession>
<dbReference type="EMBL" id="CAJPWZ010001319">
    <property type="protein sequence ID" value="CAG2212956.1"/>
    <property type="molecule type" value="Genomic_DNA"/>
</dbReference>
<evidence type="ECO:0000313" key="4">
    <source>
        <dbReference type="EMBL" id="CAG2212956.1"/>
    </source>
</evidence>
<gene>
    <name evidence="4" type="ORF">MEDL_26892</name>
</gene>
<dbReference type="InterPro" id="IPR011042">
    <property type="entry name" value="6-blade_b-propeller_TolB-like"/>
</dbReference>
<dbReference type="PANTHER" id="PTHR25462:SF296">
    <property type="entry name" value="MEIOTIC P26, ISOFORM F"/>
    <property type="match status" value="1"/>
</dbReference>
<sequence>MDEENKRSNISPDIRCSPCLFEAKTNHAIRWCIECQEGLCKECLDNHRALVSAKKHTVIPIQEYVLTLTHVSTSEVNTNCADHGRKLELFCPAHDEPVCTICISEKHRHCENFIPVKEIAERWKSSEAFHDIQSSLADTNYNIENITSTCLENKTALTLDKASKQQDMKALRRKVNEYLDRLEIKMLQNMEERYKDCIKEIDSSLTEIEQYKIDIIKLDREIDYMKNLTSKETCFLGTRNVENKIVKLKRNLGNRTEDMKKYELSVSFDLIFESLRTMTKTLGTVQLNKLPMAIEMRDFKKRQAQIPIPRPRSTRSNTLLHQKQEIAVLPNVENHLVTGCIILPNDLYLFVHRNGNYLVTQDSTGKVNTTVSISGSPYDVALLGDTHVVISYGSLAYIEIVDLSNDKLIKRMPVNAHCSGVCCNQGIIYTAVRQKGICTLSMNANVKILIRCITFDVGYVAASKEKLVYTDSKHRSVHCHDLLGVELWNIMLNDMQCPRGVQIDIKGNILFCDSKSNSLTRVLPDGTDRQILLETSSGLKEPFGLHLDESRKDLLICNLSDGRAFSFNVK</sequence>
<dbReference type="Gene3D" id="2.120.10.30">
    <property type="entry name" value="TolB, C-terminal domain"/>
    <property type="match status" value="1"/>
</dbReference>
<dbReference type="SUPFAM" id="SSF57845">
    <property type="entry name" value="B-box zinc-binding domain"/>
    <property type="match status" value="1"/>
</dbReference>
<dbReference type="OrthoDB" id="6054120at2759"/>
<evidence type="ECO:0000256" key="2">
    <source>
        <dbReference type="SAM" id="Coils"/>
    </source>
</evidence>
<proteinExistence type="predicted"/>
<dbReference type="AlphaFoldDB" id="A0A8S3RVW0"/>
<comment type="caution">
    <text evidence="4">The sequence shown here is derived from an EMBL/GenBank/DDBJ whole genome shotgun (WGS) entry which is preliminary data.</text>
</comment>
<evidence type="ECO:0000313" key="5">
    <source>
        <dbReference type="Proteomes" id="UP000683360"/>
    </source>
</evidence>
<evidence type="ECO:0000259" key="3">
    <source>
        <dbReference type="PROSITE" id="PS50119"/>
    </source>
</evidence>
<dbReference type="Proteomes" id="UP000683360">
    <property type="component" value="Unassembled WGS sequence"/>
</dbReference>
<protein>
    <recommendedName>
        <fullName evidence="3">B box-type domain-containing protein</fullName>
    </recommendedName>
</protein>
<dbReference type="PROSITE" id="PS50119">
    <property type="entry name" value="ZF_BBOX"/>
    <property type="match status" value="1"/>
</dbReference>
<reference evidence="4" key="1">
    <citation type="submission" date="2021-03" db="EMBL/GenBank/DDBJ databases">
        <authorList>
            <person name="Bekaert M."/>
        </authorList>
    </citation>
    <scope>NUCLEOTIDE SEQUENCE</scope>
</reference>
<dbReference type="InterPro" id="IPR000315">
    <property type="entry name" value="Znf_B-box"/>
</dbReference>
<dbReference type="SUPFAM" id="SSF101898">
    <property type="entry name" value="NHL repeat"/>
    <property type="match status" value="1"/>
</dbReference>
<evidence type="ECO:0000256" key="1">
    <source>
        <dbReference type="PROSITE-ProRule" id="PRU00024"/>
    </source>
</evidence>
<feature type="coiled-coil region" evidence="2">
    <location>
        <begin position="161"/>
        <end position="207"/>
    </location>
</feature>
<keyword evidence="1" id="KW-0862">Zinc</keyword>
<dbReference type="GO" id="GO:0008270">
    <property type="term" value="F:zinc ion binding"/>
    <property type="evidence" value="ECO:0007669"/>
    <property type="project" value="UniProtKB-KW"/>
</dbReference>
<keyword evidence="1" id="KW-0479">Metal-binding</keyword>
<dbReference type="InterPro" id="IPR047153">
    <property type="entry name" value="TRIM45/56/19-like"/>
</dbReference>
<keyword evidence="5" id="KW-1185">Reference proteome</keyword>
<organism evidence="4 5">
    <name type="scientific">Mytilus edulis</name>
    <name type="common">Blue mussel</name>
    <dbReference type="NCBI Taxonomy" id="6550"/>
    <lineage>
        <taxon>Eukaryota</taxon>
        <taxon>Metazoa</taxon>
        <taxon>Spiralia</taxon>
        <taxon>Lophotrochozoa</taxon>
        <taxon>Mollusca</taxon>
        <taxon>Bivalvia</taxon>
        <taxon>Autobranchia</taxon>
        <taxon>Pteriomorphia</taxon>
        <taxon>Mytilida</taxon>
        <taxon>Mytiloidea</taxon>
        <taxon>Mytilidae</taxon>
        <taxon>Mytilinae</taxon>
        <taxon>Mytilus</taxon>
    </lineage>
</organism>
<keyword evidence="1" id="KW-0863">Zinc-finger</keyword>
<dbReference type="Gene3D" id="3.30.160.60">
    <property type="entry name" value="Classic Zinc Finger"/>
    <property type="match status" value="1"/>
</dbReference>
<dbReference type="CDD" id="cd19757">
    <property type="entry name" value="Bbox1"/>
    <property type="match status" value="1"/>
</dbReference>
<feature type="domain" description="B box-type" evidence="3">
    <location>
        <begin position="11"/>
        <end position="61"/>
    </location>
</feature>
<dbReference type="CDD" id="cd19776">
    <property type="entry name" value="Bbox2_TRIM25_C-IV"/>
    <property type="match status" value="1"/>
</dbReference>
<keyword evidence="2" id="KW-0175">Coiled coil</keyword>